<dbReference type="PROSITE" id="PS00135">
    <property type="entry name" value="TRYPSIN_SER"/>
    <property type="match status" value="1"/>
</dbReference>
<dbReference type="InterPro" id="IPR051922">
    <property type="entry name" value="Bact_Sporulation_Assoc"/>
</dbReference>
<evidence type="ECO:0000313" key="2">
    <source>
        <dbReference type="EMBL" id="NMX04069.1"/>
    </source>
</evidence>
<dbReference type="PANTHER" id="PTHR30032">
    <property type="entry name" value="N-ACETYLMURAMOYL-L-ALANINE AMIDASE-RELATED"/>
    <property type="match status" value="1"/>
</dbReference>
<evidence type="ECO:0000256" key="1">
    <source>
        <dbReference type="SAM" id="MobiDB-lite"/>
    </source>
</evidence>
<sequence length="606" mass="62327">METMAEKTVSKRGLVAVLAFTALLGLSGLSQPGTAAAVDTPGQAPRESAAPTQWHPLTTPRETPVESAPETGETQAGQLPDPHPATVQLQIGPEVGVFSACSGVWVTPDRVLTAKHCFQKFPNGPVRVYPQNSQVPGTPPVARGVTWATPGNTDLAVLITNPSNHPIAPVNPTVLNPGTPTQICGQNYLVAVNLDLKGESTTIPGKSNHCANVATLDAANAVKWQLPPSGQTIATLPLSIEHGDSGGPMYNQAGQVVGITSSKTQLVLNTGEKLVLNASVSLYPYAQWLAQMGVPVTGQNQALTPKPLPPNVMRIAGPNRLATAAAAVDATPGAETLVVTTGLNAADGLAATQLSGVTASALALSNSRDRLDADALRVIQQHGFKRVVRVGGTVGLSGADRALIASRGMDLVELVGVNRFETAVKVAQYRDQLAGGAPSYVMLADGINFPDALAAGAVAGHMHGSLVLTAGGQLPDASREYLESQSGVPLVVVGGPADRARNALGLQSSHVYVGRDRYETAMQLAIGIQSPGVINGLVLVSGRDFPDALAAGAYAVKQGAMLLLVPPAGSKSALLADLWDTTGRHGVIVGGQAAVSDLDVAYAVTR</sequence>
<proteinExistence type="predicted"/>
<accession>A0A7Y0UUM1</accession>
<evidence type="ECO:0000313" key="3">
    <source>
        <dbReference type="Proteomes" id="UP000575397"/>
    </source>
</evidence>
<dbReference type="GO" id="GO:0004252">
    <property type="term" value="F:serine-type endopeptidase activity"/>
    <property type="evidence" value="ECO:0007669"/>
    <property type="project" value="InterPro"/>
</dbReference>
<dbReference type="Gene3D" id="2.40.10.10">
    <property type="entry name" value="Trypsin-like serine proteases"/>
    <property type="match status" value="2"/>
</dbReference>
<dbReference type="Pfam" id="PF13365">
    <property type="entry name" value="Trypsin_2"/>
    <property type="match status" value="1"/>
</dbReference>
<dbReference type="InterPro" id="IPR007253">
    <property type="entry name" value="Cell_wall-bd_2"/>
</dbReference>
<protein>
    <submittedName>
        <fullName evidence="2">Trypsin-like serine protease</fullName>
    </submittedName>
</protein>
<dbReference type="Proteomes" id="UP000575397">
    <property type="component" value="Unassembled WGS sequence"/>
</dbReference>
<dbReference type="AlphaFoldDB" id="A0A7Y0UUM1"/>
<dbReference type="InterPro" id="IPR009003">
    <property type="entry name" value="Peptidase_S1_PA"/>
</dbReference>
<dbReference type="EMBL" id="JABCUS010000021">
    <property type="protein sequence ID" value="NMX04069.1"/>
    <property type="molecule type" value="Genomic_DNA"/>
</dbReference>
<dbReference type="GO" id="GO:0006508">
    <property type="term" value="P:proteolysis"/>
    <property type="evidence" value="ECO:0007669"/>
    <property type="project" value="UniProtKB-KW"/>
</dbReference>
<keyword evidence="2" id="KW-0378">Hydrolase</keyword>
<dbReference type="Pfam" id="PF04122">
    <property type="entry name" value="CW_binding_2"/>
    <property type="match status" value="2"/>
</dbReference>
<dbReference type="GO" id="GO:0030288">
    <property type="term" value="C:outer membrane-bounded periplasmic space"/>
    <property type="evidence" value="ECO:0007669"/>
    <property type="project" value="TreeGrafter"/>
</dbReference>
<reference evidence="2 3" key="1">
    <citation type="submission" date="2020-04" db="EMBL/GenBank/DDBJ databases">
        <title>Antimicrobial susceptibility and clonality of vaginal-derived multi-drug resistant Mobiluncus isolates in China.</title>
        <authorList>
            <person name="Zhang X."/>
        </authorList>
    </citation>
    <scope>NUCLEOTIDE SEQUENCE [LARGE SCALE GENOMIC DNA]</scope>
    <source>
        <strain evidence="2 3">12</strain>
    </source>
</reference>
<comment type="caution">
    <text evidence="2">The sequence shown here is derived from an EMBL/GenBank/DDBJ whole genome shotgun (WGS) entry which is preliminary data.</text>
</comment>
<keyword evidence="2" id="KW-0645">Protease</keyword>
<name>A0A7Y0UUM1_9ACTO</name>
<dbReference type="PANTHER" id="PTHR30032:SF4">
    <property type="entry name" value="AMIDASE ENHANCER"/>
    <property type="match status" value="1"/>
</dbReference>
<organism evidence="2 3">
    <name type="scientific">Mobiluncus mulieris</name>
    <dbReference type="NCBI Taxonomy" id="2052"/>
    <lineage>
        <taxon>Bacteria</taxon>
        <taxon>Bacillati</taxon>
        <taxon>Actinomycetota</taxon>
        <taxon>Actinomycetes</taxon>
        <taxon>Actinomycetales</taxon>
        <taxon>Actinomycetaceae</taxon>
        <taxon>Mobiluncus</taxon>
    </lineage>
</organism>
<gene>
    <name evidence="2" type="ORF">HHJ77_09090</name>
</gene>
<dbReference type="InterPro" id="IPR033116">
    <property type="entry name" value="TRYPSIN_SER"/>
</dbReference>
<feature type="region of interest" description="Disordered" evidence="1">
    <location>
        <begin position="33"/>
        <end position="86"/>
    </location>
</feature>
<dbReference type="InterPro" id="IPR043504">
    <property type="entry name" value="Peptidase_S1_PA_chymotrypsin"/>
</dbReference>
<dbReference type="SUPFAM" id="SSF50494">
    <property type="entry name" value="Trypsin-like serine proteases"/>
    <property type="match status" value="1"/>
</dbReference>